<dbReference type="PANTHER" id="PTHR19143:SF458">
    <property type="entry name" value="FIBRINOGEN C-TERMINAL DOMAIN-CONTAINING PROTEIN-RELATED"/>
    <property type="match status" value="1"/>
</dbReference>
<gene>
    <name evidence="4 5" type="primary">LOC110982980</name>
</gene>
<dbReference type="Gene3D" id="3.90.215.10">
    <property type="entry name" value="Gamma Fibrinogen, chain A, domain 1"/>
    <property type="match status" value="1"/>
</dbReference>
<dbReference type="SMART" id="SM00186">
    <property type="entry name" value="FBG"/>
    <property type="match status" value="1"/>
</dbReference>
<dbReference type="GO" id="GO:0005615">
    <property type="term" value="C:extracellular space"/>
    <property type="evidence" value="ECO:0007669"/>
    <property type="project" value="TreeGrafter"/>
</dbReference>
<protein>
    <submittedName>
        <fullName evidence="4 5">Ficolin-2-like</fullName>
    </submittedName>
</protein>
<dbReference type="Pfam" id="PF00147">
    <property type="entry name" value="Fibrinogen_C"/>
    <property type="match status" value="1"/>
</dbReference>
<dbReference type="PROSITE" id="PS51406">
    <property type="entry name" value="FIBRINOGEN_C_2"/>
    <property type="match status" value="1"/>
</dbReference>
<dbReference type="GeneID" id="110982980"/>
<proteinExistence type="predicted"/>
<dbReference type="CDD" id="cd00087">
    <property type="entry name" value="FReD"/>
    <property type="match status" value="1"/>
</dbReference>
<dbReference type="OrthoDB" id="7735550at2759"/>
<dbReference type="SUPFAM" id="SSF56496">
    <property type="entry name" value="Fibrinogen C-terminal domain-like"/>
    <property type="match status" value="1"/>
</dbReference>
<dbReference type="InterPro" id="IPR050373">
    <property type="entry name" value="Fibrinogen_C-term_domain"/>
</dbReference>
<dbReference type="RefSeq" id="XP_022097502.1">
    <property type="nucleotide sequence ID" value="XM_022241810.1"/>
</dbReference>
<organism evidence="3 5">
    <name type="scientific">Acanthaster planci</name>
    <name type="common">Crown-of-thorns starfish</name>
    <dbReference type="NCBI Taxonomy" id="133434"/>
    <lineage>
        <taxon>Eukaryota</taxon>
        <taxon>Metazoa</taxon>
        <taxon>Echinodermata</taxon>
        <taxon>Eleutherozoa</taxon>
        <taxon>Asterozoa</taxon>
        <taxon>Asteroidea</taxon>
        <taxon>Valvatacea</taxon>
        <taxon>Valvatida</taxon>
        <taxon>Acanthasteridae</taxon>
        <taxon>Acanthaster</taxon>
    </lineage>
</organism>
<dbReference type="Proteomes" id="UP000694845">
    <property type="component" value="Unplaced"/>
</dbReference>
<evidence type="ECO:0000256" key="1">
    <source>
        <dbReference type="ARBA" id="ARBA00023157"/>
    </source>
</evidence>
<keyword evidence="3" id="KW-1185">Reference proteome</keyword>
<evidence type="ECO:0000259" key="2">
    <source>
        <dbReference type="PROSITE" id="PS51406"/>
    </source>
</evidence>
<evidence type="ECO:0000313" key="4">
    <source>
        <dbReference type="RefSeq" id="XP_022097502.1"/>
    </source>
</evidence>
<dbReference type="NCBIfam" id="NF040941">
    <property type="entry name" value="GGGWT_bact"/>
    <property type="match status" value="1"/>
</dbReference>
<name>A0A8B7YW11_ACAPL</name>
<evidence type="ECO:0000313" key="3">
    <source>
        <dbReference type="Proteomes" id="UP000694845"/>
    </source>
</evidence>
<dbReference type="InterPro" id="IPR002181">
    <property type="entry name" value="Fibrinogen_a/b/g_C_dom"/>
</dbReference>
<keyword evidence="1" id="KW-1015">Disulfide bond</keyword>
<sequence length="346" mass="39133">MTRVHQVVVLAFIVFGIFTTATVSDSLTYKKGAQPVYQQQIIINSLDELSYPRATFDFTKVGEIVADELQNTTRWLAQMETNIAGKVHALSAELYAVKMQLDQITESVKELVELLKNTTVTPPTSPVTPPTPFKDCSEAFASGVTTSGVYTVKPLDNEGPFRVYCDMETDGGGWTVFQRRQDGSVDFYRDWESYRQGFGSLDGEFWLGNDNLHRLTAQGAYRLRVDLEDFEGNTAYAKYDTFRVADGSDDYRLTVGGYSGTASDSFSVHSNYPFTTKDRNNESNSHNCAVRYTGAWWYCSCHDTNLNGLYLRGQTDQYAKGVVWQHWKGDYYSLKRTEMKIKLATR</sequence>
<dbReference type="OMA" id="ESNSHNC"/>
<dbReference type="RefSeq" id="XP_022097503.1">
    <property type="nucleotide sequence ID" value="XM_022241811.1"/>
</dbReference>
<dbReference type="InterPro" id="IPR036056">
    <property type="entry name" value="Fibrinogen-like_C"/>
</dbReference>
<evidence type="ECO:0000313" key="5">
    <source>
        <dbReference type="RefSeq" id="XP_022097503.1"/>
    </source>
</evidence>
<dbReference type="AlphaFoldDB" id="A0A8B7YW11"/>
<dbReference type="FunFam" id="3.90.215.10:FF:000001">
    <property type="entry name" value="Tenascin isoform 1"/>
    <property type="match status" value="1"/>
</dbReference>
<feature type="domain" description="Fibrinogen C-terminal" evidence="2">
    <location>
        <begin position="127"/>
        <end position="345"/>
    </location>
</feature>
<dbReference type="KEGG" id="aplc:110982980"/>
<dbReference type="InterPro" id="IPR014716">
    <property type="entry name" value="Fibrinogen_a/b/g_C_1"/>
</dbReference>
<accession>A0A8B7YW11</accession>
<dbReference type="PANTHER" id="PTHR19143">
    <property type="entry name" value="FIBRINOGEN/TENASCIN/ANGIOPOEITIN"/>
    <property type="match status" value="1"/>
</dbReference>
<reference evidence="4 5" key="1">
    <citation type="submission" date="2025-04" db="UniProtKB">
        <authorList>
            <consortium name="RefSeq"/>
        </authorList>
    </citation>
    <scope>IDENTIFICATION</scope>
</reference>